<evidence type="ECO:0000256" key="1">
    <source>
        <dbReference type="ARBA" id="ARBA00022679"/>
    </source>
</evidence>
<evidence type="ECO:0000256" key="4">
    <source>
        <dbReference type="RuleBase" id="RU003330"/>
    </source>
</evidence>
<dbReference type="OrthoDB" id="442176at2759"/>
<organism evidence="5 6">
    <name type="scientific">Ramazzottius varieornatus</name>
    <name type="common">Water bear</name>
    <name type="synonym">Tardigrade</name>
    <dbReference type="NCBI Taxonomy" id="947166"/>
    <lineage>
        <taxon>Eukaryota</taxon>
        <taxon>Metazoa</taxon>
        <taxon>Ecdysozoa</taxon>
        <taxon>Tardigrada</taxon>
        <taxon>Eutardigrada</taxon>
        <taxon>Parachela</taxon>
        <taxon>Hypsibioidea</taxon>
        <taxon>Ramazzottiidae</taxon>
        <taxon>Ramazzottius</taxon>
    </lineage>
</organism>
<name>A0A1D1VFI7_RAMVA</name>
<dbReference type="PANTHER" id="PTHR23359">
    <property type="entry name" value="NUCLEOTIDE KINASE"/>
    <property type="match status" value="1"/>
</dbReference>
<evidence type="ECO:0000256" key="2">
    <source>
        <dbReference type="ARBA" id="ARBA00022741"/>
    </source>
</evidence>
<dbReference type="CDD" id="cd01428">
    <property type="entry name" value="ADK"/>
    <property type="match status" value="1"/>
</dbReference>
<dbReference type="InterPro" id="IPR027417">
    <property type="entry name" value="P-loop_NTPase"/>
</dbReference>
<dbReference type="InterPro" id="IPR000850">
    <property type="entry name" value="Adenylat/UMP-CMP_kin"/>
</dbReference>
<evidence type="ECO:0000313" key="5">
    <source>
        <dbReference type="EMBL" id="GAU97238.1"/>
    </source>
</evidence>
<dbReference type="EMBL" id="BDGG01000004">
    <property type="protein sequence ID" value="GAU97238.1"/>
    <property type="molecule type" value="Genomic_DNA"/>
</dbReference>
<dbReference type="Gene3D" id="3.40.50.300">
    <property type="entry name" value="P-loop containing nucleotide triphosphate hydrolases"/>
    <property type="match status" value="1"/>
</dbReference>
<dbReference type="AlphaFoldDB" id="A0A1D1VFI7"/>
<dbReference type="Proteomes" id="UP000186922">
    <property type="component" value="Unassembled WGS sequence"/>
</dbReference>
<comment type="caution">
    <text evidence="5">The sequence shown here is derived from an EMBL/GenBank/DDBJ whole genome shotgun (WGS) entry which is preliminary data.</text>
</comment>
<dbReference type="PROSITE" id="PS00113">
    <property type="entry name" value="ADENYLATE_KINASE"/>
    <property type="match status" value="1"/>
</dbReference>
<dbReference type="SUPFAM" id="SSF52540">
    <property type="entry name" value="P-loop containing nucleoside triphosphate hydrolases"/>
    <property type="match status" value="1"/>
</dbReference>
<evidence type="ECO:0000313" key="6">
    <source>
        <dbReference type="Proteomes" id="UP000186922"/>
    </source>
</evidence>
<protein>
    <recommendedName>
        <fullName evidence="7">Adenylate kinase active site lid domain-containing protein</fullName>
    </recommendedName>
</protein>
<keyword evidence="3 4" id="KW-0418">Kinase</keyword>
<sequence>MAQAQMRHTPLMQEDVAPYSHHVVSPSVPHSSITNLPIVFVMGGPGSGKGTQCALIKEQFGYTHLSTGDLLRDEVNSGSPRGAWLNSIMVKGDLVPLETVLNLLKEAILRESPHSKGFLIDGFPREVMQANEFEKQVGLCSMVIYFEVPFDIMTERLLQRGITSGRVDDNAATIQKRLQTFADQTIPVVRHYECVRKAHIVHFTFPQYYWELDKIVSPSGAWFWCN</sequence>
<dbReference type="GO" id="GO:0019205">
    <property type="term" value="F:nucleobase-containing compound kinase activity"/>
    <property type="evidence" value="ECO:0007669"/>
    <property type="project" value="InterPro"/>
</dbReference>
<dbReference type="Pfam" id="PF00406">
    <property type="entry name" value="ADK"/>
    <property type="match status" value="1"/>
</dbReference>
<keyword evidence="6" id="KW-1185">Reference proteome</keyword>
<keyword evidence="2" id="KW-0547">Nucleotide-binding</keyword>
<dbReference type="STRING" id="947166.A0A1D1VFI7"/>
<dbReference type="InterPro" id="IPR033690">
    <property type="entry name" value="Adenylat_kinase_CS"/>
</dbReference>
<keyword evidence="1 4" id="KW-0808">Transferase</keyword>
<proteinExistence type="inferred from homology"/>
<comment type="similarity">
    <text evidence="4">Belongs to the adenylate kinase family.</text>
</comment>
<accession>A0A1D1VFI7</accession>
<evidence type="ECO:0008006" key="7">
    <source>
        <dbReference type="Google" id="ProtNLM"/>
    </source>
</evidence>
<dbReference type="GO" id="GO:0005524">
    <property type="term" value="F:ATP binding"/>
    <property type="evidence" value="ECO:0007669"/>
    <property type="project" value="InterPro"/>
</dbReference>
<gene>
    <name evidence="5" type="primary">RvY_08569-1</name>
    <name evidence="5" type="synonym">RvY_08569.1</name>
    <name evidence="5" type="ORF">RvY_08569</name>
</gene>
<reference evidence="5 6" key="1">
    <citation type="journal article" date="2016" name="Nat. Commun.">
        <title>Extremotolerant tardigrade genome and improved radiotolerance of human cultured cells by tardigrade-unique protein.</title>
        <authorList>
            <person name="Hashimoto T."/>
            <person name="Horikawa D.D."/>
            <person name="Saito Y."/>
            <person name="Kuwahara H."/>
            <person name="Kozuka-Hata H."/>
            <person name="Shin-I T."/>
            <person name="Minakuchi Y."/>
            <person name="Ohishi K."/>
            <person name="Motoyama A."/>
            <person name="Aizu T."/>
            <person name="Enomoto A."/>
            <person name="Kondo K."/>
            <person name="Tanaka S."/>
            <person name="Hara Y."/>
            <person name="Koshikawa S."/>
            <person name="Sagara H."/>
            <person name="Miura T."/>
            <person name="Yokobori S."/>
            <person name="Miyagawa K."/>
            <person name="Suzuki Y."/>
            <person name="Kubo T."/>
            <person name="Oyama M."/>
            <person name="Kohara Y."/>
            <person name="Fujiyama A."/>
            <person name="Arakawa K."/>
            <person name="Katayama T."/>
            <person name="Toyoda A."/>
            <person name="Kunieda T."/>
        </authorList>
    </citation>
    <scope>NUCLEOTIDE SEQUENCE [LARGE SCALE GENOMIC DNA]</scope>
    <source>
        <strain evidence="5 6">YOKOZUNA-1</strain>
    </source>
</reference>
<dbReference type="GO" id="GO:0006139">
    <property type="term" value="P:nucleobase-containing compound metabolic process"/>
    <property type="evidence" value="ECO:0007669"/>
    <property type="project" value="InterPro"/>
</dbReference>
<dbReference type="PRINTS" id="PR00094">
    <property type="entry name" value="ADENYLTKNASE"/>
</dbReference>
<dbReference type="HAMAP" id="MF_00235">
    <property type="entry name" value="Adenylate_kinase_Adk"/>
    <property type="match status" value="1"/>
</dbReference>
<evidence type="ECO:0000256" key="3">
    <source>
        <dbReference type="ARBA" id="ARBA00022777"/>
    </source>
</evidence>